<protein>
    <submittedName>
        <fullName evidence="2">Uncharacterized protein</fullName>
    </submittedName>
</protein>
<sequence>MAKKLNQRKKGKTPANVRFPALRRASESASPPSPTLSARTETPEVEIIEMTPGAPLQTVEHEATSVEELRWSPSQRNYIIDPIERFLPTVDPSDPTAVLVQQLFAVVPDAASILYDHIHPSMNVDTGPPVGEETTITGQLGVEGASASVSGLAAPVNDEVEITHHEVVAPAYGSLPMAPAPTDDECTYPLTNTTGTDIFRPASTERDHEAEDDMPDLILVPSDDTSDSGSDNGDIDSAAFVSAHLLCRDLSTSGGYHNNVLDFRGGNHTDSRDGPANTSTMFVVMRRSR</sequence>
<proteinExistence type="predicted"/>
<feature type="region of interest" description="Disordered" evidence="1">
    <location>
        <begin position="1"/>
        <end position="40"/>
    </location>
</feature>
<dbReference type="EMBL" id="JARKIB010000291">
    <property type="protein sequence ID" value="KAJ7716451.1"/>
    <property type="molecule type" value="Genomic_DNA"/>
</dbReference>
<name>A0AAD7HAS0_9AGAR</name>
<accession>A0AAD7HAS0</accession>
<reference evidence="2" key="1">
    <citation type="submission" date="2023-03" db="EMBL/GenBank/DDBJ databases">
        <title>Massive genome expansion in bonnet fungi (Mycena s.s.) driven by repeated elements and novel gene families across ecological guilds.</title>
        <authorList>
            <consortium name="Lawrence Berkeley National Laboratory"/>
            <person name="Harder C.B."/>
            <person name="Miyauchi S."/>
            <person name="Viragh M."/>
            <person name="Kuo A."/>
            <person name="Thoen E."/>
            <person name="Andreopoulos B."/>
            <person name="Lu D."/>
            <person name="Skrede I."/>
            <person name="Drula E."/>
            <person name="Henrissat B."/>
            <person name="Morin E."/>
            <person name="Kohler A."/>
            <person name="Barry K."/>
            <person name="LaButti K."/>
            <person name="Morin E."/>
            <person name="Salamov A."/>
            <person name="Lipzen A."/>
            <person name="Mereny Z."/>
            <person name="Hegedus B."/>
            <person name="Baldrian P."/>
            <person name="Stursova M."/>
            <person name="Weitz H."/>
            <person name="Taylor A."/>
            <person name="Grigoriev I.V."/>
            <person name="Nagy L.G."/>
            <person name="Martin F."/>
            <person name="Kauserud H."/>
        </authorList>
    </citation>
    <scope>NUCLEOTIDE SEQUENCE</scope>
    <source>
        <strain evidence="2">CBHHK182m</strain>
    </source>
</reference>
<evidence type="ECO:0000256" key="1">
    <source>
        <dbReference type="SAM" id="MobiDB-lite"/>
    </source>
</evidence>
<comment type="caution">
    <text evidence="2">The sequence shown here is derived from an EMBL/GenBank/DDBJ whole genome shotgun (WGS) entry which is preliminary data.</text>
</comment>
<keyword evidence="3" id="KW-1185">Reference proteome</keyword>
<organism evidence="2 3">
    <name type="scientific">Mycena metata</name>
    <dbReference type="NCBI Taxonomy" id="1033252"/>
    <lineage>
        <taxon>Eukaryota</taxon>
        <taxon>Fungi</taxon>
        <taxon>Dikarya</taxon>
        <taxon>Basidiomycota</taxon>
        <taxon>Agaricomycotina</taxon>
        <taxon>Agaricomycetes</taxon>
        <taxon>Agaricomycetidae</taxon>
        <taxon>Agaricales</taxon>
        <taxon>Marasmiineae</taxon>
        <taxon>Mycenaceae</taxon>
        <taxon>Mycena</taxon>
    </lineage>
</organism>
<evidence type="ECO:0000313" key="3">
    <source>
        <dbReference type="Proteomes" id="UP001215598"/>
    </source>
</evidence>
<evidence type="ECO:0000313" key="2">
    <source>
        <dbReference type="EMBL" id="KAJ7716451.1"/>
    </source>
</evidence>
<feature type="compositionally biased region" description="Basic residues" evidence="1">
    <location>
        <begin position="1"/>
        <end position="12"/>
    </location>
</feature>
<feature type="compositionally biased region" description="Low complexity" evidence="1">
    <location>
        <begin position="20"/>
        <end position="40"/>
    </location>
</feature>
<dbReference type="AlphaFoldDB" id="A0AAD7HAS0"/>
<dbReference type="Proteomes" id="UP001215598">
    <property type="component" value="Unassembled WGS sequence"/>
</dbReference>
<gene>
    <name evidence="2" type="ORF">B0H16DRAFT_1741260</name>
</gene>